<accession>A0AAD4JTE8</accession>
<dbReference type="SMART" id="SM00558">
    <property type="entry name" value="JmjC"/>
    <property type="match status" value="1"/>
</dbReference>
<dbReference type="Proteomes" id="UP001200034">
    <property type="component" value="Unassembled WGS sequence"/>
</dbReference>
<sequence>FVYMNKIRDIILNTKVPLVLKDFPVNWECFDGSLWDWCTRFDKDASEMPTFESMAIADCETPQWERKRKRIDMSMEYFLNEYSKRDENRKSKSEWAAYQYKRADELPPSCAHGIDFKRFGFPEHDNDYSLWLGSKHANTPCHYDTYGINIVVQVYGSKSWLLFPPETPLKSTRIPYEESSVYCLENFYAPAPNKLGHYEQFHGQAYHCLLYPGDVLIVPRHWWHYVEAEEMSLSVNYWVPLKTDLDFTLDELIVKHVIESFVKGESEQLKKYLLNPNQLEEIAEKASTLFSLFESAVHNQTTDSKRQLWDIEYMNQNEVSKIISSIGIRVRALDVMQKDAYMLLLQNNSRRHAAPKAESLTTDTSLDTNVISSTLELLINSMCAPRCIAGVKRELFRRLGHSEDL</sequence>
<gene>
    <name evidence="5" type="ORF">KR093_000059</name>
</gene>
<feature type="domain" description="JmjC" evidence="4">
    <location>
        <begin position="95"/>
        <end position="254"/>
    </location>
</feature>
<evidence type="ECO:0000259" key="4">
    <source>
        <dbReference type="PROSITE" id="PS51184"/>
    </source>
</evidence>
<dbReference type="SUPFAM" id="SSF51197">
    <property type="entry name" value="Clavaminate synthase-like"/>
    <property type="match status" value="1"/>
</dbReference>
<evidence type="ECO:0000313" key="5">
    <source>
        <dbReference type="EMBL" id="KAH8358426.1"/>
    </source>
</evidence>
<dbReference type="GO" id="GO:0005737">
    <property type="term" value="C:cytoplasm"/>
    <property type="evidence" value="ECO:0007669"/>
    <property type="project" value="UniProtKB-SubCell"/>
</dbReference>
<reference evidence="5" key="1">
    <citation type="journal article" date="2021" name="Mol. Ecol. Resour.">
        <title>Phylogenomic analyses of the genus Drosophila reveals genomic signals of climate adaptation.</title>
        <authorList>
            <person name="Li F."/>
            <person name="Rane R.V."/>
            <person name="Luria V."/>
            <person name="Xiong Z."/>
            <person name="Chen J."/>
            <person name="Li Z."/>
            <person name="Catullo R.A."/>
            <person name="Griffin P.C."/>
            <person name="Schiffer M."/>
            <person name="Pearce S."/>
            <person name="Lee S.F."/>
            <person name="McElroy K."/>
            <person name="Stocker A."/>
            <person name="Shirriffs J."/>
            <person name="Cockerell F."/>
            <person name="Coppin C."/>
            <person name="Sgro C.M."/>
            <person name="Karger A."/>
            <person name="Cain J.W."/>
            <person name="Weber J.A."/>
            <person name="Santpere G."/>
            <person name="Kirschner M.W."/>
            <person name="Hoffmann A.A."/>
            <person name="Oakeshott J.G."/>
            <person name="Zhang G."/>
        </authorList>
    </citation>
    <scope>NUCLEOTIDE SEQUENCE</scope>
    <source>
        <strain evidence="5">BGI-SZ-2011g</strain>
    </source>
</reference>
<dbReference type="AlphaFoldDB" id="A0AAD4JTE8"/>
<comment type="function">
    <text evidence="3">May play a role in cellular stress response.</text>
</comment>
<dbReference type="Pfam" id="PF13621">
    <property type="entry name" value="Cupin_8"/>
    <property type="match status" value="1"/>
</dbReference>
<comment type="caution">
    <text evidence="5">The sequence shown here is derived from an EMBL/GenBank/DDBJ whole genome shotgun (WGS) entry which is preliminary data.</text>
</comment>
<dbReference type="PANTHER" id="PTHR12461:SF43">
    <property type="entry name" value="HSPB1-ASSOCIATED PROTEIN 1"/>
    <property type="match status" value="1"/>
</dbReference>
<evidence type="ECO:0000256" key="2">
    <source>
        <dbReference type="ARBA" id="ARBA00022490"/>
    </source>
</evidence>
<evidence type="ECO:0000256" key="3">
    <source>
        <dbReference type="ARBA" id="ARBA00037342"/>
    </source>
</evidence>
<name>A0AAD4JTE8_9MUSC</name>
<evidence type="ECO:0000313" key="6">
    <source>
        <dbReference type="Proteomes" id="UP001200034"/>
    </source>
</evidence>
<evidence type="ECO:0000256" key="1">
    <source>
        <dbReference type="ARBA" id="ARBA00004496"/>
    </source>
</evidence>
<dbReference type="EMBL" id="JAJJHW010003409">
    <property type="protein sequence ID" value="KAH8358426.1"/>
    <property type="molecule type" value="Genomic_DNA"/>
</dbReference>
<organism evidence="5 6">
    <name type="scientific">Drosophila rubida</name>
    <dbReference type="NCBI Taxonomy" id="30044"/>
    <lineage>
        <taxon>Eukaryota</taxon>
        <taxon>Metazoa</taxon>
        <taxon>Ecdysozoa</taxon>
        <taxon>Arthropoda</taxon>
        <taxon>Hexapoda</taxon>
        <taxon>Insecta</taxon>
        <taxon>Pterygota</taxon>
        <taxon>Neoptera</taxon>
        <taxon>Endopterygota</taxon>
        <taxon>Diptera</taxon>
        <taxon>Brachycera</taxon>
        <taxon>Muscomorpha</taxon>
        <taxon>Ephydroidea</taxon>
        <taxon>Drosophilidae</taxon>
        <taxon>Drosophila</taxon>
    </lineage>
</organism>
<dbReference type="PANTHER" id="PTHR12461">
    <property type="entry name" value="HYPOXIA-INDUCIBLE FACTOR 1 ALPHA INHIBITOR-RELATED"/>
    <property type="match status" value="1"/>
</dbReference>
<dbReference type="Gene3D" id="2.60.120.650">
    <property type="entry name" value="Cupin"/>
    <property type="match status" value="1"/>
</dbReference>
<proteinExistence type="predicted"/>
<dbReference type="InterPro" id="IPR003347">
    <property type="entry name" value="JmjC_dom"/>
</dbReference>
<dbReference type="PROSITE" id="PS51184">
    <property type="entry name" value="JMJC"/>
    <property type="match status" value="1"/>
</dbReference>
<protein>
    <recommendedName>
        <fullName evidence="4">JmjC domain-containing protein</fullName>
    </recommendedName>
</protein>
<comment type="subcellular location">
    <subcellularLocation>
        <location evidence="1">Cytoplasm</location>
    </subcellularLocation>
</comment>
<feature type="non-terminal residue" evidence="5">
    <location>
        <position position="1"/>
    </location>
</feature>
<dbReference type="InterPro" id="IPR041667">
    <property type="entry name" value="Cupin_8"/>
</dbReference>
<keyword evidence="2" id="KW-0963">Cytoplasm</keyword>
<keyword evidence="6" id="KW-1185">Reference proteome</keyword>